<feature type="compositionally biased region" description="Low complexity" evidence="1">
    <location>
        <begin position="136"/>
        <end position="152"/>
    </location>
</feature>
<organism evidence="2 3">
    <name type="scientific">Entomortierella chlamydospora</name>
    <dbReference type="NCBI Taxonomy" id="101097"/>
    <lineage>
        <taxon>Eukaryota</taxon>
        <taxon>Fungi</taxon>
        <taxon>Fungi incertae sedis</taxon>
        <taxon>Mucoromycota</taxon>
        <taxon>Mortierellomycotina</taxon>
        <taxon>Mortierellomycetes</taxon>
        <taxon>Mortierellales</taxon>
        <taxon>Mortierellaceae</taxon>
        <taxon>Entomortierella</taxon>
    </lineage>
</organism>
<keyword evidence="3" id="KW-1185">Reference proteome</keyword>
<feature type="compositionally biased region" description="Polar residues" evidence="1">
    <location>
        <begin position="1"/>
        <end position="14"/>
    </location>
</feature>
<dbReference type="Proteomes" id="UP000703661">
    <property type="component" value="Unassembled WGS sequence"/>
</dbReference>
<accession>A0A9P6MGX1</accession>
<comment type="caution">
    <text evidence="2">The sequence shown here is derived from an EMBL/GenBank/DDBJ whole genome shotgun (WGS) entry which is preliminary data.</text>
</comment>
<feature type="region of interest" description="Disordered" evidence="1">
    <location>
        <begin position="1"/>
        <end position="35"/>
    </location>
</feature>
<protein>
    <submittedName>
        <fullName evidence="2">Uncharacterized protein</fullName>
    </submittedName>
</protein>
<proteinExistence type="predicted"/>
<reference evidence="2" key="1">
    <citation type="journal article" date="2020" name="Fungal Divers.">
        <title>Resolving the Mortierellaceae phylogeny through synthesis of multi-gene phylogenetics and phylogenomics.</title>
        <authorList>
            <person name="Vandepol N."/>
            <person name="Liber J."/>
            <person name="Desiro A."/>
            <person name="Na H."/>
            <person name="Kennedy M."/>
            <person name="Barry K."/>
            <person name="Grigoriev I.V."/>
            <person name="Miller A.N."/>
            <person name="O'Donnell K."/>
            <person name="Stajich J.E."/>
            <person name="Bonito G."/>
        </authorList>
    </citation>
    <scope>NUCLEOTIDE SEQUENCE</scope>
    <source>
        <strain evidence="2">NRRL 2769</strain>
    </source>
</reference>
<feature type="region of interest" description="Disordered" evidence="1">
    <location>
        <begin position="344"/>
        <end position="368"/>
    </location>
</feature>
<sequence length="368" mass="41492">MASNKNNNANVQESDSSEVHPANNHNNNEGRPIFSLTMDPNVFEQEVDQAARALQHTMNSLFNSMQSSVFGGFESLQKEMSAFERSSKEFMEQHPFHSYHHHFPWSFRTDGPKKRYRITIEELPPLEDEKSSRLISTTTGSSSSSPSPSTSTKDANDEEETTITQGKVGTPDEGKTVITTSMPPGLLDWLLFTTHDDSFFRRLGRPNNNNVETSTTDLSGAKITELSEAEPSKEEQEAARQRMVPGLVEKVKEVGSTWERGARHLWQRYRGGEQGDLKEIEREEQDSRGWPRGRSWGFNESFSQTTVTRPDGTIEHRSVCTIDGETETVVKIQHPDGTVEETVNIENNGGHGNRHGRWAYHGDKDRKA</sequence>
<feature type="region of interest" description="Disordered" evidence="1">
    <location>
        <begin position="120"/>
        <end position="180"/>
    </location>
</feature>
<dbReference type="EMBL" id="JAAAID010003204">
    <property type="protein sequence ID" value="KAF9999829.1"/>
    <property type="molecule type" value="Genomic_DNA"/>
</dbReference>
<name>A0A9P6MGX1_9FUNG</name>
<dbReference type="OrthoDB" id="2441427at2759"/>
<evidence type="ECO:0000313" key="3">
    <source>
        <dbReference type="Proteomes" id="UP000703661"/>
    </source>
</evidence>
<dbReference type="AlphaFoldDB" id="A0A9P6MGX1"/>
<evidence type="ECO:0000313" key="2">
    <source>
        <dbReference type="EMBL" id="KAF9999829.1"/>
    </source>
</evidence>
<gene>
    <name evidence="2" type="ORF">BGZ80_006499</name>
</gene>
<evidence type="ECO:0000256" key="1">
    <source>
        <dbReference type="SAM" id="MobiDB-lite"/>
    </source>
</evidence>